<proteinExistence type="predicted"/>
<evidence type="ECO:0000313" key="2">
    <source>
        <dbReference type="Proteomes" id="UP001143856"/>
    </source>
</evidence>
<accession>A0ACC1MUE6</accession>
<dbReference type="EMBL" id="JAPDGR010003656">
    <property type="protein sequence ID" value="KAJ2970465.1"/>
    <property type="molecule type" value="Genomic_DNA"/>
</dbReference>
<name>A0ACC1MUE6_9PEZI</name>
<comment type="caution">
    <text evidence="1">The sequence shown here is derived from an EMBL/GenBank/DDBJ whole genome shotgun (WGS) entry which is preliminary data.</text>
</comment>
<gene>
    <name evidence="1" type="ORF">NUW58_g9688</name>
</gene>
<reference evidence="1" key="1">
    <citation type="submission" date="2022-10" db="EMBL/GenBank/DDBJ databases">
        <title>Genome Sequence of Xylaria curta.</title>
        <authorList>
            <person name="Buettner E."/>
        </authorList>
    </citation>
    <scope>NUCLEOTIDE SEQUENCE</scope>
    <source>
        <strain evidence="1">Babe10</strain>
    </source>
</reference>
<protein>
    <submittedName>
        <fullName evidence="1">Uncharacterized protein</fullName>
    </submittedName>
</protein>
<dbReference type="Proteomes" id="UP001143856">
    <property type="component" value="Unassembled WGS sequence"/>
</dbReference>
<keyword evidence="2" id="KW-1185">Reference proteome</keyword>
<evidence type="ECO:0000313" key="1">
    <source>
        <dbReference type="EMBL" id="KAJ2970465.1"/>
    </source>
</evidence>
<organism evidence="1 2">
    <name type="scientific">Xylaria curta</name>
    <dbReference type="NCBI Taxonomy" id="42375"/>
    <lineage>
        <taxon>Eukaryota</taxon>
        <taxon>Fungi</taxon>
        <taxon>Dikarya</taxon>
        <taxon>Ascomycota</taxon>
        <taxon>Pezizomycotina</taxon>
        <taxon>Sordariomycetes</taxon>
        <taxon>Xylariomycetidae</taxon>
        <taxon>Xylariales</taxon>
        <taxon>Xylariaceae</taxon>
        <taxon>Xylaria</taxon>
    </lineage>
</organism>
<sequence length="151" mass="16937">MFFSLLTGCVWALTLSSTSAQATKCTVPAILDARVNPWKNHTLHPTSLYRQRVEEAVAAIKDQDLKERASRVANFGTFVWLKSPEDTQEISRVADEVPCDEILGLVLDNLPYKRAVPNRPPPEYDPNAEEAYRSLFIERKSSQGACSNNEI</sequence>